<dbReference type="GO" id="GO:0016746">
    <property type="term" value="F:acyltransferase activity"/>
    <property type="evidence" value="ECO:0007669"/>
    <property type="project" value="UniProtKB-KW"/>
</dbReference>
<evidence type="ECO:0000259" key="13">
    <source>
        <dbReference type="Pfam" id="PF16911"/>
    </source>
</evidence>
<dbReference type="Pfam" id="PF00668">
    <property type="entry name" value="Condensation"/>
    <property type="match status" value="1"/>
</dbReference>
<dbReference type="EMBL" id="JANQDL010000075">
    <property type="protein sequence ID" value="MDH6064281.1"/>
    <property type="molecule type" value="Genomic_DNA"/>
</dbReference>
<evidence type="ECO:0000256" key="6">
    <source>
        <dbReference type="ARBA" id="ARBA00013449"/>
    </source>
</evidence>
<dbReference type="RefSeq" id="WP_280700734.1">
    <property type="nucleotide sequence ID" value="NZ_JANQDL010000075.1"/>
</dbReference>
<sequence length="444" mass="50946">MIENRKLGHLEQAMEKVNSCANTWNIVTISRIKSPLTASILRQALDMVQRRHPRLNSRIVYYKNRLHFQTEGTTKIPLSVVNKFDAQQWQEVVREEMNQAIDSSKCLLRAVLIHLQSDSSINYLIITGHHAVGDGLSSIKLQSEILTYCQKIVSAEFNNPIANLFPLPPIKEILPPQTRGLKGKILSTLFVLRVLLQIIWHRPKTLAFEKYVPISKRRSYLVHRQLDPEITQKLVHRCRQEKTTVNSALCVAIMFAVATKIKKGNRKRICMTSLSAIDLRKYLEPKINDHHMSVLVSSIIGFHTIDTNKCFWELAREVKQTLNRSIQRGDIFKMILVAQHMINFCLAYPWQLAGTVLLSNIGKVNIPEDYGKFELEEISFASSQSLFAGVLTSHIATFRGKMQLNFVFSEPSISRQTMEELVNNCMLHIFRICQLKIEEELTNV</sequence>
<comment type="catalytic activity">
    <reaction evidence="3">
        <text>2 a mycocerosyl-[mycocerosic acid synthase] + a phthiodiolone = a dimycocerosyl phthiodiolone + 2 holo-[mycocerosic acid synthase].</text>
        <dbReference type="EC" id="2.3.1.282"/>
    </reaction>
</comment>
<name>A0AA43GZ06_9CYAN</name>
<dbReference type="InterPro" id="IPR001242">
    <property type="entry name" value="Condensation_dom"/>
</dbReference>
<dbReference type="EC" id="2.3.1.282" evidence="5"/>
<keyword evidence="7" id="KW-0808">Transferase</keyword>
<dbReference type="Proteomes" id="UP001159370">
    <property type="component" value="Unassembled WGS sequence"/>
</dbReference>
<dbReference type="Gene3D" id="3.30.559.10">
    <property type="entry name" value="Chloramphenicol acetyltransferase-like domain"/>
    <property type="match status" value="1"/>
</dbReference>
<evidence type="ECO:0000256" key="7">
    <source>
        <dbReference type="ARBA" id="ARBA00022679"/>
    </source>
</evidence>
<dbReference type="InterPro" id="IPR031641">
    <property type="entry name" value="PapA_C"/>
</dbReference>
<feature type="domain" description="Phthiocerol/phthiodiolone dimycocerosyl transferase C-terminal" evidence="13">
    <location>
        <begin position="224"/>
        <end position="404"/>
    </location>
</feature>
<dbReference type="GO" id="GO:0008610">
    <property type="term" value="P:lipid biosynthetic process"/>
    <property type="evidence" value="ECO:0007669"/>
    <property type="project" value="UniProtKB-ARBA"/>
</dbReference>
<evidence type="ECO:0000256" key="8">
    <source>
        <dbReference type="ARBA" id="ARBA00023315"/>
    </source>
</evidence>
<evidence type="ECO:0000256" key="11">
    <source>
        <dbReference type="ARBA" id="ARBA00033407"/>
    </source>
</evidence>
<organism evidence="14 15">
    <name type="scientific">Umezakia ovalisporum FSS-62</name>
    <dbReference type="NCBI Taxonomy" id="2971776"/>
    <lineage>
        <taxon>Bacteria</taxon>
        <taxon>Bacillati</taxon>
        <taxon>Cyanobacteriota</taxon>
        <taxon>Cyanophyceae</taxon>
        <taxon>Nostocales</taxon>
        <taxon>Nodulariaceae</taxon>
        <taxon>Umezakia</taxon>
    </lineage>
</organism>
<accession>A0AA43GZ06</accession>
<dbReference type="SUPFAM" id="SSF52777">
    <property type="entry name" value="CoA-dependent acyltransferases"/>
    <property type="match status" value="2"/>
</dbReference>
<evidence type="ECO:0000256" key="3">
    <source>
        <dbReference type="ARBA" id="ARBA00001907"/>
    </source>
</evidence>
<dbReference type="InterPro" id="IPR052058">
    <property type="entry name" value="Alcohol_O-acetyltransferase"/>
</dbReference>
<dbReference type="InterPro" id="IPR023213">
    <property type="entry name" value="CAT-like_dom_sf"/>
</dbReference>
<gene>
    <name evidence="14" type="ORF">NWP23_10980</name>
</gene>
<comment type="catalytic activity">
    <reaction evidence="1">
        <text>2 a mycocerosyl-[mycocerosic acid synthase] + a phthiocerol = a dimycocerosyl phthiocerol + 2 holo-[mycocerosic acid synthase].</text>
        <dbReference type="EC" id="2.3.1.282"/>
    </reaction>
</comment>
<evidence type="ECO:0000256" key="4">
    <source>
        <dbReference type="ARBA" id="ARBA00006558"/>
    </source>
</evidence>
<feature type="domain" description="Condensation" evidence="12">
    <location>
        <begin position="15"/>
        <end position="152"/>
    </location>
</feature>
<evidence type="ECO:0000313" key="14">
    <source>
        <dbReference type="EMBL" id="MDH6064281.1"/>
    </source>
</evidence>
<dbReference type="PANTHER" id="PTHR28037">
    <property type="entry name" value="ALCOHOL O-ACETYLTRANSFERASE 1-RELATED"/>
    <property type="match status" value="1"/>
</dbReference>
<dbReference type="Pfam" id="PF16911">
    <property type="entry name" value="PapA_C"/>
    <property type="match status" value="1"/>
</dbReference>
<dbReference type="Gene3D" id="3.30.559.30">
    <property type="entry name" value="Nonribosomal peptide synthetase, condensation domain"/>
    <property type="match status" value="1"/>
</dbReference>
<evidence type="ECO:0000256" key="1">
    <source>
        <dbReference type="ARBA" id="ARBA00000026"/>
    </source>
</evidence>
<evidence type="ECO:0000256" key="10">
    <source>
        <dbReference type="ARBA" id="ARBA00032317"/>
    </source>
</evidence>
<protein>
    <recommendedName>
        <fullName evidence="6">Phthiocerol/phthiodiolone dimycocerosyl transferase</fullName>
        <ecNumber evidence="5">2.3.1.282</ecNumber>
    </recommendedName>
    <alternativeName>
        <fullName evidence="11">Acyltransferase PapA5</fullName>
    </alternativeName>
    <alternativeName>
        <fullName evidence="9">Phthiocerol/phthiodiolone O-acyltransferase</fullName>
    </alternativeName>
    <alternativeName>
        <fullName evidence="10">Polyketide synthase-associated protein A5</fullName>
    </alternativeName>
</protein>
<evidence type="ECO:0000256" key="2">
    <source>
        <dbReference type="ARBA" id="ARBA00000625"/>
    </source>
</evidence>
<comment type="similarity">
    <text evidence="4">Belongs to the acyltransferase PapA5 family.</text>
</comment>
<evidence type="ECO:0000256" key="9">
    <source>
        <dbReference type="ARBA" id="ARBA00030465"/>
    </source>
</evidence>
<evidence type="ECO:0000313" key="15">
    <source>
        <dbReference type="Proteomes" id="UP001159370"/>
    </source>
</evidence>
<keyword evidence="8" id="KW-0012">Acyltransferase</keyword>
<proteinExistence type="inferred from homology"/>
<comment type="caution">
    <text evidence="14">The sequence shown here is derived from an EMBL/GenBank/DDBJ whole genome shotgun (WGS) entry which is preliminary data.</text>
</comment>
<comment type="catalytic activity">
    <reaction evidence="2">
        <text>2 a mycocerosyl-[mycocerosic acid synthase] + a phenolphthiocerol = a dimycocerosyl phenolphthiocerol + 2 holo-[mycocerosic acid synthase].</text>
        <dbReference type="EC" id="2.3.1.282"/>
    </reaction>
</comment>
<evidence type="ECO:0000256" key="5">
    <source>
        <dbReference type="ARBA" id="ARBA00012866"/>
    </source>
</evidence>
<dbReference type="AlphaFoldDB" id="A0AA43GZ06"/>
<dbReference type="PANTHER" id="PTHR28037:SF1">
    <property type="entry name" value="ALCOHOL O-ACETYLTRANSFERASE 1-RELATED"/>
    <property type="match status" value="1"/>
</dbReference>
<reference evidence="14 15" key="1">
    <citation type="journal article" date="2023" name="J. Phycol.">
        <title>Chrysosporum ovalisporum is synonymous with the true-branching cyanobacterium Umezakia natans (Nostocales/Aphanizomenonaceae).</title>
        <authorList>
            <person name="McGregor G.B."/>
            <person name="Sendall B.C."/>
            <person name="Niiyama Y."/>
            <person name="Tuji A."/>
            <person name="Willis A."/>
        </authorList>
    </citation>
    <scope>NUCLEOTIDE SEQUENCE [LARGE SCALE GENOMIC DNA]</scope>
    <source>
        <strain evidence="14 15">FSS-62</strain>
    </source>
</reference>
<evidence type="ECO:0000259" key="12">
    <source>
        <dbReference type="Pfam" id="PF00668"/>
    </source>
</evidence>